<feature type="compositionally biased region" description="Basic and acidic residues" evidence="1">
    <location>
        <begin position="967"/>
        <end position="979"/>
    </location>
</feature>
<dbReference type="OMA" id="GITRLHY"/>
<feature type="region of interest" description="Disordered" evidence="1">
    <location>
        <begin position="321"/>
        <end position="364"/>
    </location>
</feature>
<sequence>MPIFARSKSRGEYREKELTSRKWLSGISLGNWNLGLNFEDEHDDGELLVNPSNAVMIDRSEAPMTWNQQVLLARARLKEEERTESAEVSFLPAEKPDRPGLENEENTADDELKGTVDEDVRRAAAGSIETQNNVSELNKLALAAVEHDGEEASGAEANGSWNSLFAKSQPMTARPAAVAGKTAESCRKDSTTADEEAQNATLNTNRANALAKVGRCVAGGKEGWEPEGGSQGALKTGIAAKPGQGGCDGGSPGPPIGMPLTDTPTCLSLSRDKDEEEGGRAKKQMPPMSFLNSHTSSKDQNKNGGDNATHAVAAVFSSSSITDNGRSFSRQGTSGTLSGRNSSLGPEFDEDPLTSSTSSRTGLMDVCMNDAPLGVSATNKNPRAPSPFLDHVSGGVLLDSDLNSSSSLSSSDLVSLSPSSLYLSEPVTTATIITTSTKTPITTITTAASTRNDNNNINYSSIRKKTKKPYCQIQTDICDAFGTSVNNSEPSPSLSSPASHSNYKKKTVISRNTNSNTHSNNNNNRNTLLSPNSVSGSGITRLHYASSYQPLVLSPCQVPVLDLTCNTKPTPLPSPSSSSFLHDNLHRDFNSLSPSSYSSSSFSSYSPSSTLCSTSAPSVAFSPHLRKKPPLRLTVLTTSSATPPAPISTSPVPRGPKHEVPLLSNSNSASPSPSQASSPIENSATLVTTLQPQIPVPIPRDYYRPQTPPTLGLESAAAETAVNDNSIIVRPVTASSTSTLSAGSCASLNTFNFSPSTPTSQSGPLSSFSASPSTKKSLTMAARSAAAQKSLMRSGAPRDQYTPFAYVPQSKHTSYAPNAQLDTAPSSSNSSEEFHVQHDIQTLQAVARQREQAEQVGRGRSDSQSRMQGSYVRGHGKNGSGSNELLENVFGIYPEKKSMGTGVSVADVVANKLFKWGTKKEAPSTIPTPSRESKLPSQRSLRHPNTTGYVGGVPQQVLSPRPSSGPHDQDYHPSQRDEMLHSRASNLDQVKLDELMARQKLLEDRINQLKMERDHLIDINGQPQPLPLKAHHEAALPPHATHHQSYMASMQPPPLRIPSGSSAPRSPDMSPTHSMSSAVHARQMAEPLNLPIQFPLPPSQPLPQLPLPPLGSTSPARPRSSRAFPSSKHIQPLRTTPMAIPSAIRQDPSATSAHYVSRPLPQPPSDATPPPEYEPPELSYSGHRQQYRDMKIKLTSPTSGSIMTHDVILEEPIPHPDDEKHGGMPSPRDDVDAEDILGWFETLKFASTGPRGRGPMAPLPRPEAGENNVAPLAISDDKKRPIRQPEAPTVAYYDVKVPITTTSPGPEQVYDMRYKKDWNAGRKKRSETRLRDHTRETENMRVAAV</sequence>
<name>S8BDH9_DACHA</name>
<reference evidence="3" key="2">
    <citation type="submission" date="2013-04" db="EMBL/GenBank/DDBJ databases">
        <title>Genomic mechanisms accounting for the adaptation to parasitism in nematode-trapping fungi.</title>
        <authorList>
            <person name="Ahren D.G."/>
        </authorList>
    </citation>
    <scope>NUCLEOTIDE SEQUENCE [LARGE SCALE GENOMIC DNA]</scope>
    <source>
        <strain evidence="3">CBS 200.50</strain>
    </source>
</reference>
<feature type="region of interest" description="Disordered" evidence="1">
    <location>
        <begin position="1320"/>
        <end position="1345"/>
    </location>
</feature>
<feature type="region of interest" description="Disordered" evidence="1">
    <location>
        <begin position="486"/>
        <end position="505"/>
    </location>
</feature>
<evidence type="ECO:0000256" key="1">
    <source>
        <dbReference type="SAM" id="MobiDB-lite"/>
    </source>
</evidence>
<feature type="compositionally biased region" description="Polar residues" evidence="1">
    <location>
        <begin position="816"/>
        <end position="831"/>
    </location>
</feature>
<proteinExistence type="predicted"/>
<feature type="region of interest" description="Disordered" evidence="1">
    <location>
        <begin position="1248"/>
        <end position="1267"/>
    </location>
</feature>
<feature type="region of interest" description="Disordered" evidence="1">
    <location>
        <begin position="510"/>
        <end position="532"/>
    </location>
</feature>
<dbReference type="HOGENOM" id="CLU_262128_0_0_1"/>
<evidence type="ECO:0000313" key="3">
    <source>
        <dbReference type="Proteomes" id="UP000015100"/>
    </source>
</evidence>
<feature type="region of interest" description="Disordered" evidence="1">
    <location>
        <begin position="1091"/>
        <end position="1182"/>
    </location>
</feature>
<feature type="compositionally biased region" description="Basic and acidic residues" evidence="1">
    <location>
        <begin position="1327"/>
        <end position="1339"/>
    </location>
</feature>
<feature type="compositionally biased region" description="Low complexity" evidence="1">
    <location>
        <begin position="486"/>
        <end position="501"/>
    </location>
</feature>
<reference evidence="2 3" key="1">
    <citation type="journal article" date="2013" name="PLoS Genet.">
        <title>Genomic mechanisms accounting for the adaptation to parasitism in nematode-trapping fungi.</title>
        <authorList>
            <person name="Meerupati T."/>
            <person name="Andersson K.M."/>
            <person name="Friman E."/>
            <person name="Kumar D."/>
            <person name="Tunlid A."/>
            <person name="Ahren D."/>
        </authorList>
    </citation>
    <scope>NUCLEOTIDE SEQUENCE [LARGE SCALE GENOMIC DNA]</scope>
    <source>
        <strain evidence="2 3">CBS 200.50</strain>
    </source>
</reference>
<gene>
    <name evidence="2" type="ORF">H072_9022</name>
</gene>
<feature type="compositionally biased region" description="Polar residues" evidence="1">
    <location>
        <begin position="925"/>
        <end position="948"/>
    </location>
</feature>
<protein>
    <submittedName>
        <fullName evidence="2">Uncharacterized protein</fullName>
    </submittedName>
</protein>
<feature type="compositionally biased region" description="Pro residues" evidence="1">
    <location>
        <begin position="1094"/>
        <end position="1109"/>
    </location>
</feature>
<feature type="compositionally biased region" description="Low complexity" evidence="1">
    <location>
        <begin position="1110"/>
        <end position="1127"/>
    </location>
</feature>
<feature type="region of interest" description="Disordered" evidence="1">
    <location>
        <begin position="1039"/>
        <end position="1079"/>
    </location>
</feature>
<dbReference type="EMBL" id="AQGS01000677">
    <property type="protein sequence ID" value="EPS37258.1"/>
    <property type="molecule type" value="Genomic_DNA"/>
</dbReference>
<feature type="compositionally biased region" description="Polar residues" evidence="1">
    <location>
        <begin position="1059"/>
        <end position="1077"/>
    </location>
</feature>
<organism evidence="2 3">
    <name type="scientific">Dactylellina haptotyla (strain CBS 200.50)</name>
    <name type="common">Nematode-trapping fungus</name>
    <name type="synonym">Monacrosporium haptotylum</name>
    <dbReference type="NCBI Taxonomy" id="1284197"/>
    <lineage>
        <taxon>Eukaryota</taxon>
        <taxon>Fungi</taxon>
        <taxon>Dikarya</taxon>
        <taxon>Ascomycota</taxon>
        <taxon>Pezizomycotina</taxon>
        <taxon>Orbiliomycetes</taxon>
        <taxon>Orbiliales</taxon>
        <taxon>Orbiliaceae</taxon>
        <taxon>Dactylellina</taxon>
    </lineage>
</organism>
<evidence type="ECO:0000313" key="2">
    <source>
        <dbReference type="EMBL" id="EPS37258.1"/>
    </source>
</evidence>
<feature type="region of interest" description="Disordered" evidence="1">
    <location>
        <begin position="816"/>
        <end position="881"/>
    </location>
</feature>
<feature type="region of interest" description="Disordered" evidence="1">
    <location>
        <begin position="779"/>
        <end position="802"/>
    </location>
</feature>
<keyword evidence="3" id="KW-1185">Reference proteome</keyword>
<feature type="region of interest" description="Disordered" evidence="1">
    <location>
        <begin position="919"/>
        <end position="979"/>
    </location>
</feature>
<feature type="compositionally biased region" description="Low complexity" evidence="1">
    <location>
        <begin position="636"/>
        <end position="652"/>
    </location>
</feature>
<accession>S8BDH9</accession>
<feature type="region of interest" description="Disordered" evidence="1">
    <location>
        <begin position="223"/>
        <end position="307"/>
    </location>
</feature>
<feature type="compositionally biased region" description="Basic and acidic residues" evidence="1">
    <location>
        <begin position="848"/>
        <end position="863"/>
    </location>
</feature>
<dbReference type="OrthoDB" id="5426718at2759"/>
<feature type="region of interest" description="Disordered" evidence="1">
    <location>
        <begin position="82"/>
        <end position="109"/>
    </location>
</feature>
<feature type="compositionally biased region" description="Pro residues" evidence="1">
    <location>
        <begin position="1160"/>
        <end position="1173"/>
    </location>
</feature>
<dbReference type="Proteomes" id="UP000015100">
    <property type="component" value="Unassembled WGS sequence"/>
</dbReference>
<comment type="caution">
    <text evidence="2">The sequence shown here is derived from an EMBL/GenBank/DDBJ whole genome shotgun (WGS) entry which is preliminary data.</text>
</comment>
<feature type="compositionally biased region" description="Polar residues" evidence="1">
    <location>
        <begin position="321"/>
        <end position="344"/>
    </location>
</feature>
<feature type="region of interest" description="Disordered" evidence="1">
    <location>
        <begin position="636"/>
        <end position="680"/>
    </location>
</feature>
<feature type="compositionally biased region" description="Low complexity" evidence="1">
    <location>
        <begin position="661"/>
        <end position="679"/>
    </location>
</feature>